<evidence type="ECO:0000313" key="4">
    <source>
        <dbReference type="EMBL" id="KAK9767819.1"/>
    </source>
</evidence>
<accession>A0ABR2X223</accession>
<evidence type="ECO:0000256" key="2">
    <source>
        <dbReference type="ARBA" id="ARBA00023315"/>
    </source>
</evidence>
<dbReference type="InterPro" id="IPR051016">
    <property type="entry name" value="Diverse_Substrate_AcTransf"/>
</dbReference>
<keyword evidence="5" id="KW-1185">Reference proteome</keyword>
<dbReference type="PANTHER" id="PTHR10545">
    <property type="entry name" value="DIAMINE N-ACETYLTRANSFERASE"/>
    <property type="match status" value="1"/>
</dbReference>
<dbReference type="PROSITE" id="PS51186">
    <property type="entry name" value="GNAT"/>
    <property type="match status" value="1"/>
</dbReference>
<sequence>MSEVKIRDTTKADVPLIFRMIKELAAFEKLESEVVSTEEEMREGLFGDKTNSTTQVVFAYVTNAEGNEEVIGFALFFHNFSTFLGRHGIYLEDLYVKEEYRSKGVGTKLLKFLAKRAVSSNFGRVDWWVLNWNEKAIGFYKKIGAVPMDEWTTFRLTGDALKKFAEE</sequence>
<comment type="caution">
    <text evidence="4">The sequence shown here is derived from an EMBL/GenBank/DDBJ whole genome shotgun (WGS) entry which is preliminary data.</text>
</comment>
<keyword evidence="2" id="KW-0012">Acyltransferase</keyword>
<organism evidence="4 5">
    <name type="scientific">Basidiobolus ranarum</name>
    <dbReference type="NCBI Taxonomy" id="34480"/>
    <lineage>
        <taxon>Eukaryota</taxon>
        <taxon>Fungi</taxon>
        <taxon>Fungi incertae sedis</taxon>
        <taxon>Zoopagomycota</taxon>
        <taxon>Entomophthoromycotina</taxon>
        <taxon>Basidiobolomycetes</taxon>
        <taxon>Basidiobolales</taxon>
        <taxon>Basidiobolaceae</taxon>
        <taxon>Basidiobolus</taxon>
    </lineage>
</organism>
<gene>
    <name evidence="4" type="ORF">K7432_002049</name>
</gene>
<evidence type="ECO:0000256" key="1">
    <source>
        <dbReference type="ARBA" id="ARBA00022679"/>
    </source>
</evidence>
<proteinExistence type="predicted"/>
<dbReference type="InterPro" id="IPR000182">
    <property type="entry name" value="GNAT_dom"/>
</dbReference>
<dbReference type="Proteomes" id="UP001479436">
    <property type="component" value="Unassembled WGS sequence"/>
</dbReference>
<dbReference type="InterPro" id="IPR016181">
    <property type="entry name" value="Acyl_CoA_acyltransferase"/>
</dbReference>
<evidence type="ECO:0000313" key="5">
    <source>
        <dbReference type="Proteomes" id="UP001479436"/>
    </source>
</evidence>
<feature type="domain" description="N-acetyltransferase" evidence="3">
    <location>
        <begin position="4"/>
        <end position="166"/>
    </location>
</feature>
<dbReference type="SUPFAM" id="SSF55729">
    <property type="entry name" value="Acyl-CoA N-acyltransferases (Nat)"/>
    <property type="match status" value="1"/>
</dbReference>
<dbReference type="Gene3D" id="3.40.630.30">
    <property type="match status" value="1"/>
</dbReference>
<protein>
    <recommendedName>
        <fullName evidence="3">N-acetyltransferase domain-containing protein</fullName>
    </recommendedName>
</protein>
<dbReference type="PANTHER" id="PTHR10545:SF29">
    <property type="entry name" value="GH14572P-RELATED"/>
    <property type="match status" value="1"/>
</dbReference>
<dbReference type="EMBL" id="JASJQH010000052">
    <property type="protein sequence ID" value="KAK9767819.1"/>
    <property type="molecule type" value="Genomic_DNA"/>
</dbReference>
<evidence type="ECO:0000259" key="3">
    <source>
        <dbReference type="PROSITE" id="PS51186"/>
    </source>
</evidence>
<dbReference type="Pfam" id="PF00583">
    <property type="entry name" value="Acetyltransf_1"/>
    <property type="match status" value="1"/>
</dbReference>
<dbReference type="CDD" id="cd04301">
    <property type="entry name" value="NAT_SF"/>
    <property type="match status" value="1"/>
</dbReference>
<name>A0ABR2X223_9FUNG</name>
<reference evidence="4 5" key="1">
    <citation type="submission" date="2023-04" db="EMBL/GenBank/DDBJ databases">
        <title>Genome of Basidiobolus ranarum AG-B5.</title>
        <authorList>
            <person name="Stajich J.E."/>
            <person name="Carter-House D."/>
            <person name="Gryganskyi A."/>
        </authorList>
    </citation>
    <scope>NUCLEOTIDE SEQUENCE [LARGE SCALE GENOMIC DNA]</scope>
    <source>
        <strain evidence="4 5">AG-B5</strain>
    </source>
</reference>
<keyword evidence="1" id="KW-0808">Transferase</keyword>